<dbReference type="PANTHER" id="PTHR31616">
    <property type="entry name" value="TREHALASE"/>
    <property type="match status" value="1"/>
</dbReference>
<dbReference type="InterPro" id="IPR012341">
    <property type="entry name" value="6hp_glycosidase-like_sf"/>
</dbReference>
<keyword evidence="5" id="KW-0119">Carbohydrate metabolism</keyword>
<dbReference type="SUPFAM" id="SSF48208">
    <property type="entry name" value="Six-hairpin glycosidases"/>
    <property type="match status" value="1"/>
</dbReference>
<evidence type="ECO:0000256" key="4">
    <source>
        <dbReference type="ARBA" id="ARBA00022801"/>
    </source>
</evidence>
<gene>
    <name evidence="12" type="ORF">PMIN01_01952</name>
</gene>
<evidence type="ECO:0000256" key="6">
    <source>
        <dbReference type="ARBA" id="ARBA00023295"/>
    </source>
</evidence>
<keyword evidence="4" id="KW-0378">Hydrolase</keyword>
<dbReference type="AlphaFoldDB" id="A0A9P6GQF4"/>
<comment type="caution">
    <text evidence="12">The sequence shown here is derived from an EMBL/GenBank/DDBJ whole genome shotgun (WGS) entry which is preliminary data.</text>
</comment>
<name>A0A9P6GQF4_9PLEO</name>
<reference evidence="12" key="1">
    <citation type="journal article" date="2020" name="Mol. Plant Microbe Interact.">
        <title>Genome Sequence of the Biocontrol Agent Coniothyrium minitans strain Conio (IMI 134523).</title>
        <authorList>
            <person name="Patel D."/>
            <person name="Shittu T.A."/>
            <person name="Baroncelli R."/>
            <person name="Muthumeenakshi S."/>
            <person name="Osborne T.H."/>
            <person name="Janganan T.K."/>
            <person name="Sreenivasaprasad S."/>
        </authorList>
    </citation>
    <scope>NUCLEOTIDE SEQUENCE</scope>
    <source>
        <strain evidence="12">Conio</strain>
    </source>
</reference>
<evidence type="ECO:0000256" key="7">
    <source>
        <dbReference type="ARBA" id="ARBA00023326"/>
    </source>
</evidence>
<feature type="chain" id="PRO_5040273173" description="glucan 1,4-alpha-glucosidase" evidence="10">
    <location>
        <begin position="22"/>
        <end position="527"/>
    </location>
</feature>
<keyword evidence="7" id="KW-0624">Polysaccharide degradation</keyword>
<dbReference type="Gene3D" id="1.50.10.10">
    <property type="match status" value="1"/>
</dbReference>
<keyword evidence="13" id="KW-1185">Reference proteome</keyword>
<dbReference type="GO" id="GO:0004339">
    <property type="term" value="F:glucan 1,4-alpha-glucosidase activity"/>
    <property type="evidence" value="ECO:0007669"/>
    <property type="project" value="UniProtKB-EC"/>
</dbReference>
<dbReference type="GO" id="GO:0000272">
    <property type="term" value="P:polysaccharide catabolic process"/>
    <property type="evidence" value="ECO:0007669"/>
    <property type="project" value="UniProtKB-KW"/>
</dbReference>
<dbReference type="EMBL" id="WJXW01000002">
    <property type="protein sequence ID" value="KAF9739318.1"/>
    <property type="molecule type" value="Genomic_DNA"/>
</dbReference>
<organism evidence="12 13">
    <name type="scientific">Paraphaeosphaeria minitans</name>
    <dbReference type="NCBI Taxonomy" id="565426"/>
    <lineage>
        <taxon>Eukaryota</taxon>
        <taxon>Fungi</taxon>
        <taxon>Dikarya</taxon>
        <taxon>Ascomycota</taxon>
        <taxon>Pezizomycotina</taxon>
        <taxon>Dothideomycetes</taxon>
        <taxon>Pleosporomycetidae</taxon>
        <taxon>Pleosporales</taxon>
        <taxon>Massarineae</taxon>
        <taxon>Didymosphaeriaceae</taxon>
        <taxon>Paraphaeosphaeria</taxon>
    </lineage>
</organism>
<sequence>MKLRFFPTIHFLCSFVSYSSAFSTPSVPRFAAAKHLPHGQKPLRGTLDDWMDREERISLDRLLANVKPGGVNVQSNEDVVDGTVIASPSKEAPDYWYQWVRDAAITTNTLVDLYAESSSSSLSSSLETILSAYANLQADLQRTPNPSGTLDDLQALGEPKFHVNGSSFTGSWGRPQRDGPALRAITLMRYLHAYNASHPALWASASSDSKSFYSLLYSAELPARSIIKADLEYVSHFWNHTSFDLWEEVDGMHLFTAMVQLRALKEGQNVARAFGDEGAARWYGEQAGYLERFVRRFWNKDKGRLVASLWSRRSGLDCAVLLGSLHGQSSESEHGEPVFPPWADEVLVSLLWLVRDMGKRFPINVHAKQGNDETRALIEGVGIGRYPEDVYDGYTTSIGHPWFLCTSSAAEVLYRTASHLSVSASLTTTPLNIDFYAALLTASASPEISVNTTYTADDEPFQTVVERLRHIGDEFLDVVKTHVDAEGSMSEQFDRETGHLRGASDLTWSYGAFLQAARARKEAMAGL</sequence>
<dbReference type="OrthoDB" id="6123450at2759"/>
<keyword evidence="10" id="KW-0732">Signal</keyword>
<feature type="signal peptide" evidence="10">
    <location>
        <begin position="1"/>
        <end position="21"/>
    </location>
</feature>
<proteinExistence type="inferred from homology"/>
<dbReference type="Pfam" id="PF00723">
    <property type="entry name" value="Glyco_hydro_15"/>
    <property type="match status" value="1"/>
</dbReference>
<evidence type="ECO:0000313" key="13">
    <source>
        <dbReference type="Proteomes" id="UP000756921"/>
    </source>
</evidence>
<dbReference type="InterPro" id="IPR008928">
    <property type="entry name" value="6-hairpin_glycosidase_sf"/>
</dbReference>
<comment type="similarity">
    <text evidence="2">Belongs to the glycosyl hydrolase 15 family.</text>
</comment>
<dbReference type="InterPro" id="IPR011613">
    <property type="entry name" value="GH15-like"/>
</dbReference>
<evidence type="ECO:0000256" key="5">
    <source>
        <dbReference type="ARBA" id="ARBA00023277"/>
    </source>
</evidence>
<evidence type="ECO:0000256" key="1">
    <source>
        <dbReference type="ARBA" id="ARBA00001863"/>
    </source>
</evidence>
<dbReference type="Proteomes" id="UP000756921">
    <property type="component" value="Unassembled WGS sequence"/>
</dbReference>
<evidence type="ECO:0000256" key="9">
    <source>
        <dbReference type="ARBA" id="ARBA00033473"/>
    </source>
</evidence>
<dbReference type="GO" id="GO:0000324">
    <property type="term" value="C:fungal-type vacuole"/>
    <property type="evidence" value="ECO:0007669"/>
    <property type="project" value="TreeGrafter"/>
</dbReference>
<dbReference type="EC" id="3.2.1.3" evidence="3"/>
<protein>
    <recommendedName>
        <fullName evidence="3">glucan 1,4-alpha-glucosidase</fullName>
        <ecNumber evidence="3">3.2.1.3</ecNumber>
    </recommendedName>
    <alternativeName>
        <fullName evidence="9">1,4-alpha-D-glucan glucohydrolase</fullName>
    </alternativeName>
    <alternativeName>
        <fullName evidence="8">Glucan 1,4-alpha-glucosidase</fullName>
    </alternativeName>
</protein>
<dbReference type="InterPro" id="IPR000165">
    <property type="entry name" value="Glucoamylase"/>
</dbReference>
<comment type="catalytic activity">
    <reaction evidence="1">
        <text>Hydrolysis of terminal (1-&gt;4)-linked alpha-D-glucose residues successively from non-reducing ends of the chains with release of beta-D-glucose.</text>
        <dbReference type="EC" id="3.2.1.3"/>
    </reaction>
</comment>
<accession>A0A9P6GQF4</accession>
<evidence type="ECO:0000256" key="10">
    <source>
        <dbReference type="SAM" id="SignalP"/>
    </source>
</evidence>
<dbReference type="PRINTS" id="PR00736">
    <property type="entry name" value="GLHYDRLASE15"/>
</dbReference>
<evidence type="ECO:0000256" key="2">
    <source>
        <dbReference type="ARBA" id="ARBA00006188"/>
    </source>
</evidence>
<evidence type="ECO:0000313" key="12">
    <source>
        <dbReference type="EMBL" id="KAF9739318.1"/>
    </source>
</evidence>
<dbReference type="PANTHER" id="PTHR31616:SF9">
    <property type="entry name" value="GLUCOAMYLASE, INTRACELLULAR SPORULATION-SPECIFIC"/>
    <property type="match status" value="1"/>
</dbReference>
<evidence type="ECO:0000256" key="8">
    <source>
        <dbReference type="ARBA" id="ARBA00033442"/>
    </source>
</evidence>
<evidence type="ECO:0000256" key="3">
    <source>
        <dbReference type="ARBA" id="ARBA00012593"/>
    </source>
</evidence>
<evidence type="ECO:0000259" key="11">
    <source>
        <dbReference type="Pfam" id="PF00723"/>
    </source>
</evidence>
<keyword evidence="6" id="KW-0326">Glycosidase</keyword>
<feature type="domain" description="GH15-like" evidence="11">
    <location>
        <begin position="59"/>
        <end position="517"/>
    </location>
</feature>